<protein>
    <submittedName>
        <fullName evidence="3 4">Uncharacterized protein LOC104751176</fullName>
    </submittedName>
</protein>
<reference evidence="2" key="2">
    <citation type="journal article" date="2014" name="Nat. Commun.">
        <title>The emerging biofuel crop Camelina sativa retains a highly undifferentiated hexaploid genome structure.</title>
        <authorList>
            <person name="Kagale S."/>
            <person name="Koh C."/>
            <person name="Nixon J."/>
            <person name="Bollina V."/>
            <person name="Clarke W.E."/>
            <person name="Tuteja R."/>
            <person name="Spillane C."/>
            <person name="Robinson S.J."/>
            <person name="Links M.G."/>
            <person name="Clarke C."/>
            <person name="Higgins E.E."/>
            <person name="Huebert T."/>
            <person name="Sharpe A.G."/>
            <person name="Parkin I.A."/>
        </authorList>
    </citation>
    <scope>NUCLEOTIDE SEQUENCE [LARGE SCALE GENOMIC DNA]</scope>
    <source>
        <strain evidence="2">r\DH55</strain>
    </source>
</reference>
<dbReference type="GeneID" id="104751176"/>
<proteinExistence type="predicted"/>
<gene>
    <name evidence="3 4" type="primary">LOC104751176</name>
</gene>
<feature type="domain" description="DUF577" evidence="1">
    <location>
        <begin position="88"/>
        <end position="259"/>
    </location>
</feature>
<name>A0ABM0WI25_CAMSA</name>
<dbReference type="Proteomes" id="UP000694864">
    <property type="component" value="Chromosome 16"/>
</dbReference>
<evidence type="ECO:0000313" key="4">
    <source>
        <dbReference type="RefSeq" id="XP_010471380.1"/>
    </source>
</evidence>
<sequence length="298" mass="34300">MENAMAYLGETGTITDTDLVRGCFSPEGSPEYQSAFPLYQLCIETFPNVLGMRLLQFYLNNTDRDLRNKALQLLSFSLSDKPFSAYALADLKPLLLLCLREHSNIEKIEGEADLSLLRNIVYSVTILLYENDLTWPELSYYLCDLANSEPLLGFYIFLDMSTSLKWNFLVRFYREFKDEAKNIVAMPEHRGSEEIVAAFGTLVYIGIQLSRHPKLDQDCIQILDEIGDATRNLLEDTRELYKSTNEIGRLLQRNIKVYNILPAQKEFVFDVAYKMIRVTLPVKNQEAVLNMLALTFLR</sequence>
<reference evidence="3 4" key="3">
    <citation type="submission" date="2025-05" db="UniProtKB">
        <authorList>
            <consortium name="RefSeq"/>
        </authorList>
    </citation>
    <scope>IDENTIFICATION</scope>
    <source>
        <tissue evidence="3 4">Leaf</tissue>
    </source>
</reference>
<dbReference type="Pfam" id="PF04510">
    <property type="entry name" value="DUF577"/>
    <property type="match status" value="1"/>
</dbReference>
<evidence type="ECO:0000313" key="2">
    <source>
        <dbReference type="Proteomes" id="UP000694864"/>
    </source>
</evidence>
<dbReference type="InterPro" id="IPR007598">
    <property type="entry name" value="DUF577"/>
</dbReference>
<dbReference type="RefSeq" id="XP_010471380.1">
    <property type="nucleotide sequence ID" value="XM_010473078.2"/>
</dbReference>
<keyword evidence="2" id="KW-1185">Reference proteome</keyword>
<organism evidence="2 4">
    <name type="scientific">Camelina sativa</name>
    <name type="common">False flax</name>
    <name type="synonym">Myagrum sativum</name>
    <dbReference type="NCBI Taxonomy" id="90675"/>
    <lineage>
        <taxon>Eukaryota</taxon>
        <taxon>Viridiplantae</taxon>
        <taxon>Streptophyta</taxon>
        <taxon>Embryophyta</taxon>
        <taxon>Tracheophyta</taxon>
        <taxon>Spermatophyta</taxon>
        <taxon>Magnoliopsida</taxon>
        <taxon>eudicotyledons</taxon>
        <taxon>Gunneridae</taxon>
        <taxon>Pentapetalae</taxon>
        <taxon>rosids</taxon>
        <taxon>malvids</taxon>
        <taxon>Brassicales</taxon>
        <taxon>Brassicaceae</taxon>
        <taxon>Camelineae</taxon>
        <taxon>Camelina</taxon>
    </lineage>
</organism>
<evidence type="ECO:0000259" key="1">
    <source>
        <dbReference type="Pfam" id="PF04510"/>
    </source>
</evidence>
<evidence type="ECO:0000313" key="3">
    <source>
        <dbReference type="RefSeq" id="XP_010471379.1"/>
    </source>
</evidence>
<accession>A0ABM0WI25</accession>
<dbReference type="RefSeq" id="XP_010471379.1">
    <property type="nucleotide sequence ID" value="XM_010473077.2"/>
</dbReference>
<reference evidence="2" key="1">
    <citation type="journal article" date="1997" name="Nucleic Acids Res.">
        <title>tRNAscan-SE: a program for improved detection of transfer RNA genes in genomic sequence.</title>
        <authorList>
            <person name="Lowe T.M."/>
            <person name="Eddy S.R."/>
        </authorList>
    </citation>
    <scope>NUCLEOTIDE SEQUENCE [LARGE SCALE GENOMIC DNA]</scope>
    <source>
        <strain evidence="2">r\DH55</strain>
    </source>
</reference>